<name>I7JRL3_9BURK</name>
<dbReference type="PANTHER" id="PTHR30481">
    <property type="entry name" value="DNA ADENINE METHYLASE"/>
    <property type="match status" value="1"/>
</dbReference>
<dbReference type="SUPFAM" id="SSF53335">
    <property type="entry name" value="S-adenosyl-L-methionine-dependent methyltransferases"/>
    <property type="match status" value="1"/>
</dbReference>
<evidence type="ECO:0000256" key="5">
    <source>
        <dbReference type="ARBA" id="ARBA00022691"/>
    </source>
</evidence>
<evidence type="ECO:0000256" key="7">
    <source>
        <dbReference type="PIRSR" id="PIRSR000398-1"/>
    </source>
</evidence>
<organism evidence="9">
    <name type="scientific">Taylorella asinigenitalis 14/45</name>
    <dbReference type="NCBI Taxonomy" id="1091495"/>
    <lineage>
        <taxon>Bacteria</taxon>
        <taxon>Pseudomonadati</taxon>
        <taxon>Pseudomonadota</taxon>
        <taxon>Betaproteobacteria</taxon>
        <taxon>Burkholderiales</taxon>
        <taxon>Alcaligenaceae</taxon>
        <taxon>Taylorella</taxon>
    </lineage>
</organism>
<protein>
    <recommendedName>
        <fullName evidence="2 8">Site-specific DNA-methyltransferase (adenine-specific)</fullName>
        <ecNumber evidence="2 8">2.1.1.72</ecNumber>
    </recommendedName>
</protein>
<dbReference type="GO" id="GO:0043565">
    <property type="term" value="F:sequence-specific DNA binding"/>
    <property type="evidence" value="ECO:0007669"/>
    <property type="project" value="TreeGrafter"/>
</dbReference>
<dbReference type="Pfam" id="PF02086">
    <property type="entry name" value="MethyltransfD12"/>
    <property type="match status" value="1"/>
</dbReference>
<dbReference type="InterPro" id="IPR023095">
    <property type="entry name" value="Ade_MeTrfase_dom_2"/>
</dbReference>
<accession>I7JRL3</accession>
<dbReference type="NCBIfam" id="TIGR00571">
    <property type="entry name" value="dam"/>
    <property type="match status" value="1"/>
</dbReference>
<dbReference type="KEGG" id="tat:KUM_0833"/>
<feature type="binding site" evidence="7">
    <location>
        <position position="76"/>
    </location>
    <ligand>
        <name>S-adenosyl-L-methionine</name>
        <dbReference type="ChEBI" id="CHEBI:59789"/>
    </ligand>
</feature>
<dbReference type="Gene3D" id="3.40.50.150">
    <property type="entry name" value="Vaccinia Virus protein VP39"/>
    <property type="match status" value="1"/>
</dbReference>
<feature type="binding site" evidence="7">
    <location>
        <position position="29"/>
    </location>
    <ligand>
        <name>S-adenosyl-L-methionine</name>
        <dbReference type="ChEBI" id="CHEBI:59789"/>
    </ligand>
</feature>
<dbReference type="BioCyc" id="TASI1091495:G13GE-829-MONOMER"/>
<keyword evidence="3 8" id="KW-0489">Methyltransferase</keyword>
<dbReference type="GO" id="GO:0006298">
    <property type="term" value="P:mismatch repair"/>
    <property type="evidence" value="ECO:0007669"/>
    <property type="project" value="TreeGrafter"/>
</dbReference>
<evidence type="ECO:0000256" key="2">
    <source>
        <dbReference type="ARBA" id="ARBA00011900"/>
    </source>
</evidence>
<evidence type="ECO:0000256" key="4">
    <source>
        <dbReference type="ARBA" id="ARBA00022679"/>
    </source>
</evidence>
<evidence type="ECO:0000256" key="3">
    <source>
        <dbReference type="ARBA" id="ARBA00022603"/>
    </source>
</evidence>
<dbReference type="InterPro" id="IPR002052">
    <property type="entry name" value="DNA_methylase_N6_adenine_CS"/>
</dbReference>
<evidence type="ECO:0000256" key="1">
    <source>
        <dbReference type="ARBA" id="ARBA00006594"/>
    </source>
</evidence>
<reference evidence="9" key="1">
    <citation type="journal article" date="2012" name="Vet. Microbiol.">
        <title>Comparative genomic analyses of the Taylorellae.</title>
        <authorList>
            <person name="Hauser H."/>
            <person name="Richter D.C."/>
            <person name="van Tonder A."/>
            <person name="Clark L."/>
            <person name="Preston A."/>
        </authorList>
    </citation>
    <scope>NUCLEOTIDE SEQUENCE</scope>
    <source>
        <strain evidence="9">14/45</strain>
    </source>
</reference>
<dbReference type="GO" id="GO:0032259">
    <property type="term" value="P:methylation"/>
    <property type="evidence" value="ECO:0007669"/>
    <property type="project" value="UniProtKB-KW"/>
</dbReference>
<dbReference type="GO" id="GO:1904047">
    <property type="term" value="F:S-adenosyl-L-methionine binding"/>
    <property type="evidence" value="ECO:0007669"/>
    <property type="project" value="TreeGrafter"/>
</dbReference>
<dbReference type="RefSeq" id="WP_015551699.1">
    <property type="nucleotide sequence ID" value="NC_021033.1"/>
</dbReference>
<feature type="binding site" evidence="7">
    <location>
        <position position="25"/>
    </location>
    <ligand>
        <name>S-adenosyl-L-methionine</name>
        <dbReference type="ChEBI" id="CHEBI:59789"/>
    </ligand>
</feature>
<evidence type="ECO:0000313" key="9">
    <source>
        <dbReference type="EMBL" id="CCG19625.1"/>
    </source>
</evidence>
<evidence type="ECO:0000256" key="8">
    <source>
        <dbReference type="RuleBase" id="RU361257"/>
    </source>
</evidence>
<keyword evidence="4 8" id="KW-0808">Transferase</keyword>
<dbReference type="EMBL" id="HE681424">
    <property type="protein sequence ID" value="CCG19625.1"/>
    <property type="molecule type" value="Genomic_DNA"/>
</dbReference>
<dbReference type="HOGENOM" id="CLU_063430_0_0_4"/>
<proteinExistence type="inferred from homology"/>
<dbReference type="EC" id="2.1.1.72" evidence="2 8"/>
<evidence type="ECO:0000256" key="6">
    <source>
        <dbReference type="ARBA" id="ARBA00047942"/>
    </source>
</evidence>
<gene>
    <name evidence="9" type="ORF">KUM_0833</name>
</gene>
<dbReference type="Gene3D" id="1.10.1020.10">
    <property type="entry name" value="Adenine-specific Methyltransferase, Domain 2"/>
    <property type="match status" value="1"/>
</dbReference>
<dbReference type="InterPro" id="IPR012327">
    <property type="entry name" value="MeTrfase_D12"/>
</dbReference>
<sequence>MDSHNGNSNQQMSLINNKPKPFLKWAGGKSQLLDEIRKFYPFSDGFNKYAEPFLGGGAVFFDVISTFDLEAAFISDINSELINTYIVIRDNVFDLLNQLEKIQTKYCELENEEKKEFYLSIRNDFNDIKINKKKHKEIELASFLIFLNRTCFNGLYRVNSRGEFNVPMGSYKKPLICDEDNLIAVSRSLANVIIKNADYRESINFVDNKTFVYFDPPYRPLNTTSSFNSYSEFEFNDNEQIQLAEYIESVKSKGCRVLLSNSDPKNIDESDHFFDDLYSKNKISRVKAYRMINSKAKNRGPVNELLISNS</sequence>
<comment type="similarity">
    <text evidence="1 8">Belongs to the N(4)/N(6)-methyltransferase family.</text>
</comment>
<dbReference type="PANTHER" id="PTHR30481:SF3">
    <property type="entry name" value="DNA ADENINE METHYLASE"/>
    <property type="match status" value="1"/>
</dbReference>
<feature type="binding site" evidence="7">
    <location>
        <position position="215"/>
    </location>
    <ligand>
        <name>S-adenosyl-L-methionine</name>
        <dbReference type="ChEBI" id="CHEBI:59789"/>
    </ligand>
</feature>
<dbReference type="GO" id="GO:0009007">
    <property type="term" value="F:site-specific DNA-methyltransferase (adenine-specific) activity"/>
    <property type="evidence" value="ECO:0007669"/>
    <property type="project" value="UniProtKB-UniRule"/>
</dbReference>
<dbReference type="PRINTS" id="PR00505">
    <property type="entry name" value="D12N6MTFRASE"/>
</dbReference>
<dbReference type="InterPro" id="IPR012263">
    <property type="entry name" value="M_m6A_EcoRV"/>
</dbReference>
<keyword evidence="5 8" id="KW-0949">S-adenosyl-L-methionine</keyword>
<dbReference type="REBASE" id="51622">
    <property type="entry name" value="M1.Tas14ORF833P"/>
</dbReference>
<dbReference type="InterPro" id="IPR029063">
    <property type="entry name" value="SAM-dependent_MTases_sf"/>
</dbReference>
<dbReference type="PROSITE" id="PS00092">
    <property type="entry name" value="N6_MTASE"/>
    <property type="match status" value="1"/>
</dbReference>
<dbReference type="GO" id="GO:0009307">
    <property type="term" value="P:DNA restriction-modification system"/>
    <property type="evidence" value="ECO:0007669"/>
    <property type="project" value="InterPro"/>
</dbReference>
<dbReference type="AlphaFoldDB" id="I7JRL3"/>
<comment type="catalytic activity">
    <reaction evidence="6 8">
        <text>a 2'-deoxyadenosine in DNA + S-adenosyl-L-methionine = an N(6)-methyl-2'-deoxyadenosine in DNA + S-adenosyl-L-homocysteine + H(+)</text>
        <dbReference type="Rhea" id="RHEA:15197"/>
        <dbReference type="Rhea" id="RHEA-COMP:12418"/>
        <dbReference type="Rhea" id="RHEA-COMP:12419"/>
        <dbReference type="ChEBI" id="CHEBI:15378"/>
        <dbReference type="ChEBI" id="CHEBI:57856"/>
        <dbReference type="ChEBI" id="CHEBI:59789"/>
        <dbReference type="ChEBI" id="CHEBI:90615"/>
        <dbReference type="ChEBI" id="CHEBI:90616"/>
        <dbReference type="EC" id="2.1.1.72"/>
    </reaction>
</comment>
<dbReference type="PIRSF" id="PIRSF000398">
    <property type="entry name" value="M_m6A_EcoRV"/>
    <property type="match status" value="1"/>
</dbReference>